<reference evidence="3 4" key="1">
    <citation type="submission" date="2015-09" db="EMBL/GenBank/DDBJ databases">
        <title>Draft genome of the parasitic nematode Teladorsagia circumcincta isolate WARC Sus (inbred).</title>
        <authorList>
            <person name="Mitreva M."/>
        </authorList>
    </citation>
    <scope>NUCLEOTIDE SEQUENCE [LARGE SCALE GENOMIC DNA]</scope>
    <source>
        <strain evidence="3 4">S</strain>
    </source>
</reference>
<dbReference type="InterPro" id="IPR000210">
    <property type="entry name" value="BTB/POZ_dom"/>
</dbReference>
<accession>A0A2G9V2F3</accession>
<dbReference type="AlphaFoldDB" id="A0A2G9V2F3"/>
<dbReference type="Pfam" id="PF00651">
    <property type="entry name" value="BTB"/>
    <property type="match status" value="1"/>
</dbReference>
<dbReference type="InterPro" id="IPR011333">
    <property type="entry name" value="SKP1/BTB/POZ_sf"/>
</dbReference>
<evidence type="ECO:0000313" key="3">
    <source>
        <dbReference type="EMBL" id="PIO76665.1"/>
    </source>
</evidence>
<name>A0A2G9V2F3_TELCI</name>
<dbReference type="OrthoDB" id="5771911at2759"/>
<gene>
    <name evidence="3" type="ORF">TELCIR_01261</name>
</gene>
<evidence type="ECO:0000256" key="1">
    <source>
        <dbReference type="SAM" id="MobiDB-lite"/>
    </source>
</evidence>
<feature type="region of interest" description="Disordered" evidence="1">
    <location>
        <begin position="232"/>
        <end position="252"/>
    </location>
</feature>
<dbReference type="Gene3D" id="1.25.40.420">
    <property type="match status" value="1"/>
</dbReference>
<dbReference type="SUPFAM" id="SSF49599">
    <property type="entry name" value="TRAF domain-like"/>
    <property type="match status" value="1"/>
</dbReference>
<organism evidence="3 4">
    <name type="scientific">Teladorsagia circumcincta</name>
    <name type="common">Brown stomach worm</name>
    <name type="synonym">Ostertagia circumcincta</name>
    <dbReference type="NCBI Taxonomy" id="45464"/>
    <lineage>
        <taxon>Eukaryota</taxon>
        <taxon>Metazoa</taxon>
        <taxon>Ecdysozoa</taxon>
        <taxon>Nematoda</taxon>
        <taxon>Chromadorea</taxon>
        <taxon>Rhabditida</taxon>
        <taxon>Rhabditina</taxon>
        <taxon>Rhabditomorpha</taxon>
        <taxon>Strongyloidea</taxon>
        <taxon>Trichostrongylidae</taxon>
        <taxon>Teladorsagia</taxon>
    </lineage>
</organism>
<dbReference type="SMART" id="SM00225">
    <property type="entry name" value="BTB"/>
    <property type="match status" value="1"/>
</dbReference>
<evidence type="ECO:0000259" key="2">
    <source>
        <dbReference type="SMART" id="SM00225"/>
    </source>
</evidence>
<proteinExistence type="predicted"/>
<protein>
    <submittedName>
        <fullName evidence="3">BTB/POZ domain protein</fullName>
    </submittedName>
</protein>
<dbReference type="PANTHER" id="PTHR24413">
    <property type="entry name" value="SPECKLE-TYPE POZ PROTEIN"/>
    <property type="match status" value="1"/>
</dbReference>
<keyword evidence="4" id="KW-1185">Reference proteome</keyword>
<dbReference type="Proteomes" id="UP000230423">
    <property type="component" value="Unassembled WGS sequence"/>
</dbReference>
<dbReference type="SUPFAM" id="SSF54695">
    <property type="entry name" value="POZ domain"/>
    <property type="match status" value="1"/>
</dbReference>
<dbReference type="Gene3D" id="3.30.710.10">
    <property type="entry name" value="Potassium Channel Kv1.1, Chain A"/>
    <property type="match status" value="1"/>
</dbReference>
<sequence length="252" mass="28189">MPDACWQLCLYPGGKRPENANNVSLFLKMSATSPLKEVQNSIRADHSLVISCTIELLPDAGRIPCRRVEPGALVITDMAEVSRVHMQNELAMFSGGDCTPYSDLSIAVGPEEDRTNMIIIEEFSPTAVKIMLIFLYTGSVCPQELELEDAFDVMQLAEKYNIPALKTMCEQDLISRVCAANVIDCMVLADFHQASHLYEHCIDFMNANRCDTLNTESWSALKDRNPRLSSSIMERMIRSDHSNSPPVKKSRL</sequence>
<evidence type="ECO:0000313" key="4">
    <source>
        <dbReference type="Proteomes" id="UP000230423"/>
    </source>
</evidence>
<dbReference type="EMBL" id="KZ345037">
    <property type="protein sequence ID" value="PIO76665.1"/>
    <property type="molecule type" value="Genomic_DNA"/>
</dbReference>
<feature type="domain" description="BTB" evidence="2">
    <location>
        <begin position="82"/>
        <end position="177"/>
    </location>
</feature>